<evidence type="ECO:0000259" key="7">
    <source>
        <dbReference type="Pfam" id="PF13720"/>
    </source>
</evidence>
<reference evidence="8 9" key="1">
    <citation type="submission" date="2016-01" db="EMBL/GenBank/DDBJ databases">
        <title>High potential of lignocellulose degradation of a new Verrucomicrobia species.</title>
        <authorList>
            <person name="Wang Y."/>
            <person name="Shi Y."/>
            <person name="Qiu Z."/>
            <person name="Liu S."/>
            <person name="Yang H."/>
        </authorList>
    </citation>
    <scope>NUCLEOTIDE SEQUENCE [LARGE SCALE GENOMIC DNA]</scope>
    <source>
        <strain evidence="8 9">TSB47</strain>
    </source>
</reference>
<keyword evidence="3 6" id="KW-0808">Transferase</keyword>
<dbReference type="GO" id="GO:0016020">
    <property type="term" value="C:membrane"/>
    <property type="evidence" value="ECO:0007669"/>
    <property type="project" value="GOC"/>
</dbReference>
<proteinExistence type="inferred from homology"/>
<dbReference type="NCBIfam" id="NF003657">
    <property type="entry name" value="PRK05289.1"/>
    <property type="match status" value="1"/>
</dbReference>
<accession>A0A178IE01</accession>
<dbReference type="InterPro" id="IPR011004">
    <property type="entry name" value="Trimer_LpxA-like_sf"/>
</dbReference>
<dbReference type="CDD" id="cd03351">
    <property type="entry name" value="LbH_UDP-GlcNAc_AT"/>
    <property type="match status" value="1"/>
</dbReference>
<keyword evidence="6" id="KW-0677">Repeat</keyword>
<dbReference type="Proteomes" id="UP000078486">
    <property type="component" value="Unassembled WGS sequence"/>
</dbReference>
<keyword evidence="4 6" id="KW-0443">Lipid metabolism</keyword>
<dbReference type="SUPFAM" id="SSF51161">
    <property type="entry name" value="Trimeric LpxA-like enzymes"/>
    <property type="match status" value="1"/>
</dbReference>
<dbReference type="Gene3D" id="1.20.1180.10">
    <property type="entry name" value="Udp N-acetylglucosamine O-acyltransferase, C-terminal domain"/>
    <property type="match status" value="1"/>
</dbReference>
<dbReference type="PANTHER" id="PTHR43480:SF1">
    <property type="entry name" value="ACYL-[ACYL-CARRIER-PROTEIN]--UDP-N-ACETYLGLUCOSAMINE O-ACYLTRANSFERASE, MITOCHONDRIAL-RELATED"/>
    <property type="match status" value="1"/>
</dbReference>
<dbReference type="AlphaFoldDB" id="A0A178IE01"/>
<feature type="domain" description="UDP N-acetylglucosamine O-acyltransferase C-terminal" evidence="7">
    <location>
        <begin position="176"/>
        <end position="257"/>
    </location>
</feature>
<dbReference type="OrthoDB" id="9807278at2"/>
<name>A0A178IE01_9BACT</name>
<keyword evidence="2 6" id="KW-0441">Lipid A biosynthesis</keyword>
<protein>
    <recommendedName>
        <fullName evidence="6">Acyl-[acyl-carrier-protein]--UDP-N-acetylglucosamine O-acyltransferase</fullName>
        <shortName evidence="6">UDP-N-acetylglucosamine acyltransferase</shortName>
        <ecNumber evidence="6">2.3.1.129</ecNumber>
    </recommendedName>
</protein>
<dbReference type="STRING" id="1184151.AW736_23530"/>
<evidence type="ECO:0000256" key="1">
    <source>
        <dbReference type="ARBA" id="ARBA00022516"/>
    </source>
</evidence>
<dbReference type="PIRSF" id="PIRSF000456">
    <property type="entry name" value="UDP-GlcNAc_acltr"/>
    <property type="match status" value="1"/>
</dbReference>
<comment type="caution">
    <text evidence="8">The sequence shown here is derived from an EMBL/GenBank/DDBJ whole genome shotgun (WGS) entry which is preliminary data.</text>
</comment>
<dbReference type="InterPro" id="IPR029098">
    <property type="entry name" value="Acetyltransf_C"/>
</dbReference>
<keyword evidence="5 6" id="KW-0012">Acyltransferase</keyword>
<dbReference type="HAMAP" id="MF_00387">
    <property type="entry name" value="LpxA"/>
    <property type="match status" value="1"/>
</dbReference>
<dbReference type="GO" id="GO:0008780">
    <property type="term" value="F:acyl-[acyl-carrier-protein]-UDP-N-acetylglucosamine O-acyltransferase activity"/>
    <property type="evidence" value="ECO:0007669"/>
    <property type="project" value="UniProtKB-UniRule"/>
</dbReference>
<dbReference type="InterPro" id="IPR037157">
    <property type="entry name" value="Acetyltransf_C_sf"/>
</dbReference>
<comment type="catalytic activity">
    <reaction evidence="6">
        <text>a (3R)-hydroxyacyl-[ACP] + UDP-N-acetyl-alpha-D-glucosamine = a UDP-3-O-[(3R)-3-hydroxyacyl]-N-acetyl-alpha-D-glucosamine + holo-[ACP]</text>
        <dbReference type="Rhea" id="RHEA:67812"/>
        <dbReference type="Rhea" id="RHEA-COMP:9685"/>
        <dbReference type="Rhea" id="RHEA-COMP:9945"/>
        <dbReference type="ChEBI" id="CHEBI:57705"/>
        <dbReference type="ChEBI" id="CHEBI:64479"/>
        <dbReference type="ChEBI" id="CHEBI:78827"/>
        <dbReference type="ChEBI" id="CHEBI:173225"/>
        <dbReference type="EC" id="2.3.1.129"/>
    </reaction>
</comment>
<evidence type="ECO:0000313" key="8">
    <source>
        <dbReference type="EMBL" id="OAM87375.1"/>
    </source>
</evidence>
<dbReference type="Gene3D" id="2.160.10.10">
    <property type="entry name" value="Hexapeptide repeat proteins"/>
    <property type="match status" value="1"/>
</dbReference>
<keyword evidence="6" id="KW-0963">Cytoplasm</keyword>
<dbReference type="PANTHER" id="PTHR43480">
    <property type="entry name" value="ACYL-[ACYL-CARRIER-PROTEIN]--UDP-N-ACETYLGLUCOSAMINE O-ACYLTRANSFERASE"/>
    <property type="match status" value="1"/>
</dbReference>
<evidence type="ECO:0000256" key="4">
    <source>
        <dbReference type="ARBA" id="ARBA00023098"/>
    </source>
</evidence>
<dbReference type="GO" id="GO:0005737">
    <property type="term" value="C:cytoplasm"/>
    <property type="evidence" value="ECO:0007669"/>
    <property type="project" value="UniProtKB-SubCell"/>
</dbReference>
<organism evidence="8 9">
    <name type="scientific">Termitidicoccus mucosus</name>
    <dbReference type="NCBI Taxonomy" id="1184151"/>
    <lineage>
        <taxon>Bacteria</taxon>
        <taxon>Pseudomonadati</taxon>
        <taxon>Verrucomicrobiota</taxon>
        <taxon>Opitutia</taxon>
        <taxon>Opitutales</taxon>
        <taxon>Opitutaceae</taxon>
        <taxon>Termitidicoccus</taxon>
    </lineage>
</organism>
<sequence>MASNIHPTAVIEPGVEIGADVEIGAYAFVGGTVRIGDRTRLHHHACVEGDTHIGRECEIFPFANIGAKTQDLKYHGGTPGVRIGDRNVFREYVTVHAATGDGGLTVVGNDNLILAYCHIAHDCQLGNHIIMSSYAGLAGHVVVEDHVTIGANAGVHQFCRMGAYAMLGGLSKIVQDVAPFMIADGNPAVIRSINKVGLERKGFTAEQIERIKLVHRLLFRDGLNRSQALEKIAAHPQSDSAEMRDILEFARKSERGLAPGA</sequence>
<evidence type="ECO:0000256" key="3">
    <source>
        <dbReference type="ARBA" id="ARBA00022679"/>
    </source>
</evidence>
<gene>
    <name evidence="6" type="primary">lpxA</name>
    <name evidence="8" type="ORF">AW736_23530</name>
</gene>
<comment type="pathway">
    <text evidence="6">Glycolipid biosynthesis; lipid IV(A) biosynthesis; lipid IV(A) from (3R)-3-hydroxytetradecanoyl-[acyl-carrier-protein] and UDP-N-acetyl-alpha-D-glucosamine: step 1/6.</text>
</comment>
<evidence type="ECO:0000256" key="5">
    <source>
        <dbReference type="ARBA" id="ARBA00023315"/>
    </source>
</evidence>
<comment type="subunit">
    <text evidence="6">Homotrimer.</text>
</comment>
<evidence type="ECO:0000313" key="9">
    <source>
        <dbReference type="Proteomes" id="UP000078486"/>
    </source>
</evidence>
<comment type="function">
    <text evidence="6">Involved in the biosynthesis of lipid A, a phosphorylated glycolipid that anchors the lipopolysaccharide to the outer membrane of the cell.</text>
</comment>
<evidence type="ECO:0000256" key="2">
    <source>
        <dbReference type="ARBA" id="ARBA00022556"/>
    </source>
</evidence>
<comment type="similarity">
    <text evidence="6">Belongs to the transferase hexapeptide repeat family. LpxA subfamily.</text>
</comment>
<dbReference type="GO" id="GO:0009245">
    <property type="term" value="P:lipid A biosynthetic process"/>
    <property type="evidence" value="ECO:0007669"/>
    <property type="project" value="UniProtKB-UniRule"/>
</dbReference>
<dbReference type="NCBIfam" id="TIGR01852">
    <property type="entry name" value="lipid_A_lpxA"/>
    <property type="match status" value="1"/>
</dbReference>
<dbReference type="EC" id="2.3.1.129" evidence="6"/>
<keyword evidence="9" id="KW-1185">Reference proteome</keyword>
<dbReference type="Pfam" id="PF13720">
    <property type="entry name" value="Acetyltransf_11"/>
    <property type="match status" value="1"/>
</dbReference>
<dbReference type="UniPathway" id="UPA00359">
    <property type="reaction ID" value="UER00477"/>
</dbReference>
<comment type="subcellular location">
    <subcellularLocation>
        <location evidence="6">Cytoplasm</location>
    </subcellularLocation>
</comment>
<dbReference type="EMBL" id="LRRQ01000174">
    <property type="protein sequence ID" value="OAM87375.1"/>
    <property type="molecule type" value="Genomic_DNA"/>
</dbReference>
<keyword evidence="1 6" id="KW-0444">Lipid biosynthesis</keyword>
<evidence type="ECO:0000256" key="6">
    <source>
        <dbReference type="HAMAP-Rule" id="MF_00387"/>
    </source>
</evidence>
<dbReference type="InterPro" id="IPR010137">
    <property type="entry name" value="Lipid_A_LpxA"/>
</dbReference>
<dbReference type="RefSeq" id="WP_068772749.1">
    <property type="nucleotide sequence ID" value="NZ_CP109796.1"/>
</dbReference>